<gene>
    <name evidence="6" type="ORF">OEA41_006128</name>
</gene>
<dbReference type="SUPFAM" id="SSF144232">
    <property type="entry name" value="HIT/MYND zinc finger-like"/>
    <property type="match status" value="1"/>
</dbReference>
<protein>
    <recommendedName>
        <fullName evidence="5">MYND-type domain-containing protein</fullName>
    </recommendedName>
</protein>
<keyword evidence="7" id="KW-1185">Reference proteome</keyword>
<evidence type="ECO:0000256" key="1">
    <source>
        <dbReference type="ARBA" id="ARBA00022723"/>
    </source>
</evidence>
<dbReference type="Proteomes" id="UP001276659">
    <property type="component" value="Unassembled WGS sequence"/>
</dbReference>
<sequence>MTCVARFTAYKFDGTTYIHTPAEALVSSKISAAIPNTHRTTILEPPPSDPLSPPQILARAKSPAMAASTKPDIFQFQIINNDQSTHIEHTHPVPTFLCTPTQSQKSSQAFKEAFIDVISVVTNQHHDECLRAITTPCIGCGDPTSYLSLAEPMVVVQVTPVCGSKICDYRVRQQVLEMHSKVIRDGEEHEKRIYGKMDCNVCGGEDAKRCAGCGKVAYCGKACQKEDWKAIKRLIRGGN</sequence>
<keyword evidence="2 4" id="KW-0863">Zinc-finger</keyword>
<evidence type="ECO:0000259" key="5">
    <source>
        <dbReference type="PROSITE" id="PS50865"/>
    </source>
</evidence>
<evidence type="ECO:0000313" key="7">
    <source>
        <dbReference type="Proteomes" id="UP001276659"/>
    </source>
</evidence>
<dbReference type="InterPro" id="IPR002893">
    <property type="entry name" value="Znf_MYND"/>
</dbReference>
<evidence type="ECO:0000256" key="2">
    <source>
        <dbReference type="ARBA" id="ARBA00022771"/>
    </source>
</evidence>
<reference evidence="6" key="1">
    <citation type="submission" date="2022-11" db="EMBL/GenBank/DDBJ databases">
        <title>Chromosomal genome sequence assembly and mating type (MAT) locus characterization of the leprose asexual lichenized fungus Lepraria neglecta (Nyl.) Erichsen.</title>
        <authorList>
            <person name="Allen J.L."/>
            <person name="Pfeffer B."/>
        </authorList>
    </citation>
    <scope>NUCLEOTIDE SEQUENCE</scope>
    <source>
        <strain evidence="6">Allen 5258</strain>
    </source>
</reference>
<accession>A0AAD9Z8F6</accession>
<proteinExistence type="predicted"/>
<dbReference type="Pfam" id="PF01753">
    <property type="entry name" value="zf-MYND"/>
    <property type="match status" value="1"/>
</dbReference>
<evidence type="ECO:0000256" key="4">
    <source>
        <dbReference type="PROSITE-ProRule" id="PRU00134"/>
    </source>
</evidence>
<dbReference type="GO" id="GO:0008270">
    <property type="term" value="F:zinc ion binding"/>
    <property type="evidence" value="ECO:0007669"/>
    <property type="project" value="UniProtKB-KW"/>
</dbReference>
<keyword evidence="3" id="KW-0862">Zinc</keyword>
<dbReference type="EMBL" id="JASNWA010000007">
    <property type="protein sequence ID" value="KAK3172803.1"/>
    <property type="molecule type" value="Genomic_DNA"/>
</dbReference>
<organism evidence="6 7">
    <name type="scientific">Lepraria neglecta</name>
    <dbReference type="NCBI Taxonomy" id="209136"/>
    <lineage>
        <taxon>Eukaryota</taxon>
        <taxon>Fungi</taxon>
        <taxon>Dikarya</taxon>
        <taxon>Ascomycota</taxon>
        <taxon>Pezizomycotina</taxon>
        <taxon>Lecanoromycetes</taxon>
        <taxon>OSLEUM clade</taxon>
        <taxon>Lecanoromycetidae</taxon>
        <taxon>Lecanorales</taxon>
        <taxon>Lecanorineae</taxon>
        <taxon>Stereocaulaceae</taxon>
        <taxon>Lepraria</taxon>
    </lineage>
</organism>
<name>A0AAD9Z8F6_9LECA</name>
<feature type="domain" description="MYND-type" evidence="5">
    <location>
        <begin position="199"/>
        <end position="239"/>
    </location>
</feature>
<comment type="caution">
    <text evidence="6">The sequence shown here is derived from an EMBL/GenBank/DDBJ whole genome shotgun (WGS) entry which is preliminary data.</text>
</comment>
<evidence type="ECO:0000313" key="6">
    <source>
        <dbReference type="EMBL" id="KAK3172803.1"/>
    </source>
</evidence>
<dbReference type="AlphaFoldDB" id="A0AAD9Z8F6"/>
<evidence type="ECO:0000256" key="3">
    <source>
        <dbReference type="ARBA" id="ARBA00022833"/>
    </source>
</evidence>
<dbReference type="Gene3D" id="6.10.140.2220">
    <property type="match status" value="1"/>
</dbReference>
<keyword evidence="1" id="KW-0479">Metal-binding</keyword>
<dbReference type="PROSITE" id="PS50865">
    <property type="entry name" value="ZF_MYND_2"/>
    <property type="match status" value="1"/>
</dbReference>